<dbReference type="InterPro" id="IPR011989">
    <property type="entry name" value="ARM-like"/>
</dbReference>
<dbReference type="AlphaFoldDB" id="A0A087V1U6"/>
<evidence type="ECO:0000259" key="1">
    <source>
        <dbReference type="PROSITE" id="PS50303"/>
    </source>
</evidence>
<dbReference type="STRING" id="407821.A0A087V1U6"/>
<dbReference type="OrthoDB" id="497380at2759"/>
<dbReference type="SUPFAM" id="SSF48371">
    <property type="entry name" value="ARM repeat"/>
    <property type="match status" value="1"/>
</dbReference>
<feature type="non-terminal residue" evidence="2">
    <location>
        <position position="103"/>
    </location>
</feature>
<reference evidence="2 3" key="1">
    <citation type="submission" date="2013-11" db="EMBL/GenBank/DDBJ databases">
        <title>Genome sequencing of Stegodyphus mimosarum.</title>
        <authorList>
            <person name="Bechsgaard J."/>
        </authorList>
    </citation>
    <scope>NUCLEOTIDE SEQUENCE [LARGE SCALE GENOMIC DNA]</scope>
</reference>
<protein>
    <submittedName>
        <fullName evidence="2">Pumilio domain-containing protein</fullName>
    </submittedName>
</protein>
<dbReference type="Proteomes" id="UP000054359">
    <property type="component" value="Unassembled WGS sequence"/>
</dbReference>
<dbReference type="PROSITE" id="PS50303">
    <property type="entry name" value="PUM_HD"/>
    <property type="match status" value="1"/>
</dbReference>
<dbReference type="PANTHER" id="PTHR13389:SF0">
    <property type="entry name" value="PUMILIO HOMOLOG 3"/>
    <property type="match status" value="1"/>
</dbReference>
<keyword evidence="3" id="KW-1185">Reference proteome</keyword>
<dbReference type="InterPro" id="IPR040059">
    <property type="entry name" value="PUM3"/>
</dbReference>
<dbReference type="PANTHER" id="PTHR13389">
    <property type="entry name" value="PUMILIO HOMOLOG 3"/>
    <property type="match status" value="1"/>
</dbReference>
<dbReference type="GO" id="GO:0005730">
    <property type="term" value="C:nucleolus"/>
    <property type="evidence" value="ECO:0007669"/>
    <property type="project" value="TreeGrafter"/>
</dbReference>
<feature type="domain" description="PUM-HD" evidence="1">
    <location>
        <begin position="1"/>
        <end position="103"/>
    </location>
</feature>
<evidence type="ECO:0000313" key="3">
    <source>
        <dbReference type="Proteomes" id="UP000054359"/>
    </source>
</evidence>
<dbReference type="InterPro" id="IPR033133">
    <property type="entry name" value="PUM-HD"/>
</dbReference>
<name>A0A087V1U6_STEMI</name>
<dbReference type="Gene3D" id="1.25.10.10">
    <property type="entry name" value="Leucine-rich Repeat Variant"/>
    <property type="match status" value="1"/>
</dbReference>
<organism evidence="2 3">
    <name type="scientific">Stegodyphus mimosarum</name>
    <name type="common">African social velvet spider</name>
    <dbReference type="NCBI Taxonomy" id="407821"/>
    <lineage>
        <taxon>Eukaryota</taxon>
        <taxon>Metazoa</taxon>
        <taxon>Ecdysozoa</taxon>
        <taxon>Arthropoda</taxon>
        <taxon>Chelicerata</taxon>
        <taxon>Arachnida</taxon>
        <taxon>Araneae</taxon>
        <taxon>Araneomorphae</taxon>
        <taxon>Entelegynae</taxon>
        <taxon>Eresoidea</taxon>
        <taxon>Eresidae</taxon>
        <taxon>Stegodyphus</taxon>
    </lineage>
</organism>
<sequence>MKDELMKVLDKSVIKHSIVHHVLLQFITNCDPESRAELIESLRDAVAEILHTRDGSRVAMHCVWHGTQKDRKLIIRSMKTFVAKIAMEEYGHMVLLALFDCMD</sequence>
<dbReference type="GO" id="GO:0006417">
    <property type="term" value="P:regulation of translation"/>
    <property type="evidence" value="ECO:0007669"/>
    <property type="project" value="TreeGrafter"/>
</dbReference>
<dbReference type="GO" id="GO:0003729">
    <property type="term" value="F:mRNA binding"/>
    <property type="evidence" value="ECO:0007669"/>
    <property type="project" value="TreeGrafter"/>
</dbReference>
<dbReference type="InterPro" id="IPR016024">
    <property type="entry name" value="ARM-type_fold"/>
</dbReference>
<accession>A0A087V1U6</accession>
<gene>
    <name evidence="2" type="ORF">X975_11557</name>
</gene>
<proteinExistence type="predicted"/>
<evidence type="ECO:0000313" key="2">
    <source>
        <dbReference type="EMBL" id="KFM83585.1"/>
    </source>
</evidence>
<dbReference type="EMBL" id="KL868820">
    <property type="protein sequence ID" value="KFM83585.1"/>
    <property type="molecule type" value="Genomic_DNA"/>
</dbReference>